<name>D1Z2E3_METPS</name>
<dbReference type="InParanoid" id="D1Z2E3"/>
<protein>
    <recommendedName>
        <fullName evidence="3">Zinc/iron-chelating domain-containing protein</fullName>
    </recommendedName>
</protein>
<reference evidence="2" key="3">
    <citation type="journal article" date="2011" name="PLoS ONE">
        <title>Genome sequence of a mesophilic hydrogenotrophic methanogen Methanocella paludicola, the first cultivated representative of the order Methanocellales.</title>
        <authorList>
            <person name="Sakai S."/>
            <person name="Takaki Y."/>
            <person name="Shimamura S."/>
            <person name="Sekine M."/>
            <person name="Tajima T."/>
            <person name="Kosugi H."/>
            <person name="Ichikawa N."/>
            <person name="Tasumi E."/>
            <person name="Hiraki A.T."/>
            <person name="Shimizu A."/>
            <person name="Kato Y."/>
            <person name="Nishiko R."/>
            <person name="Mori K."/>
            <person name="Fujita N."/>
            <person name="Imachi H."/>
            <person name="Takai K."/>
        </authorList>
    </citation>
    <scope>NUCLEOTIDE SEQUENCE [LARGE SCALE GENOMIC DNA]</scope>
    <source>
        <strain evidence="2">DSM 17711 / JCM 13418 / NBRC 101707 / SANAE</strain>
    </source>
</reference>
<reference evidence="1 2" key="2">
    <citation type="journal article" date="2008" name="Int. J. Syst. Evol. Microbiol.">
        <title>Methanocella paludicola gen. nov., sp. nov., a methane-producing archaeon, the first isolate of the lineage 'Rice Cluster I', and proposal of the new archaeal order Methanocellales ord. nov.</title>
        <authorList>
            <person name="Sakai S."/>
            <person name="Imachi H."/>
            <person name="Hanada S."/>
            <person name="Ohashi A."/>
            <person name="Harada H."/>
            <person name="Kamagata Y."/>
        </authorList>
    </citation>
    <scope>NUCLEOTIDE SEQUENCE [LARGE SCALE GENOMIC DNA]</scope>
    <source>
        <strain evidence="2">DSM 17711 / JCM 13418 / NBRC 101707 / SANAE</strain>
    </source>
</reference>
<gene>
    <name evidence="1" type="ordered locus">MCP_2793</name>
</gene>
<dbReference type="AlphaFoldDB" id="D1Z2E3"/>
<dbReference type="OrthoDB" id="36424at2157"/>
<accession>D1Z2E3</accession>
<dbReference type="InterPro" id="IPR005358">
    <property type="entry name" value="Puta_zinc/iron-chelating_dom"/>
</dbReference>
<dbReference type="EMBL" id="AP011532">
    <property type="protein sequence ID" value="BAI62865.1"/>
    <property type="molecule type" value="Genomic_DNA"/>
</dbReference>
<dbReference type="RefSeq" id="WP_012901535.1">
    <property type="nucleotide sequence ID" value="NC_013665.1"/>
</dbReference>
<keyword evidence="2" id="KW-1185">Reference proteome</keyword>
<reference evidence="1 2" key="1">
    <citation type="journal article" date="2007" name="Appl. Environ. Microbiol.">
        <title>Isolation of key methanogens for global methane emission from rice paddy fields: a novel isolate affiliated with the clone cluster rice cluster I.</title>
        <authorList>
            <person name="Sakai S."/>
            <person name="Imachi H."/>
            <person name="Sekiguchi Y."/>
            <person name="Ohashi A."/>
            <person name="Harada H."/>
            <person name="Kamagata Y."/>
        </authorList>
    </citation>
    <scope>NUCLEOTIDE SEQUENCE [LARGE SCALE GENOMIC DNA]</scope>
    <source>
        <strain evidence="2">DSM 17711 / JCM 13418 / NBRC 101707 / SANAE</strain>
    </source>
</reference>
<dbReference type="Proteomes" id="UP000001882">
    <property type="component" value="Chromosome"/>
</dbReference>
<organism evidence="1 2">
    <name type="scientific">Methanocella paludicola (strain DSM 17711 / JCM 13418 / NBRC 101707 / SANAE)</name>
    <dbReference type="NCBI Taxonomy" id="304371"/>
    <lineage>
        <taxon>Archaea</taxon>
        <taxon>Methanobacteriati</taxon>
        <taxon>Methanobacteriota</taxon>
        <taxon>Stenosarchaea group</taxon>
        <taxon>Methanomicrobia</taxon>
        <taxon>Methanocellales</taxon>
        <taxon>Methanocellaceae</taxon>
        <taxon>Methanocella</taxon>
    </lineage>
</organism>
<dbReference type="Pfam" id="PF03692">
    <property type="entry name" value="CxxCxxCC"/>
    <property type="match status" value="1"/>
</dbReference>
<sequence>MVGEPQQKHVSIEDLCTSCHPDRCCTRFLWVSTEDVERWKAEGRQDILAHIKARVVEGRQVHEVTSPGRSCYFLKDGWCSIHETKPIVCRNFLCLKALELKAINNW</sequence>
<evidence type="ECO:0000313" key="1">
    <source>
        <dbReference type="EMBL" id="BAI62865.1"/>
    </source>
</evidence>
<dbReference type="eggNOG" id="arCOG02579">
    <property type="taxonomic scope" value="Archaea"/>
</dbReference>
<evidence type="ECO:0000313" key="2">
    <source>
        <dbReference type="Proteomes" id="UP000001882"/>
    </source>
</evidence>
<dbReference type="KEGG" id="mpd:MCP_2793"/>
<proteinExistence type="predicted"/>
<evidence type="ECO:0008006" key="3">
    <source>
        <dbReference type="Google" id="ProtNLM"/>
    </source>
</evidence>
<dbReference type="GeneID" id="8682477"/>